<gene>
    <name evidence="4" type="ORF">QWZ10_09530</name>
</gene>
<evidence type="ECO:0000313" key="5">
    <source>
        <dbReference type="Proteomes" id="UP001243846"/>
    </source>
</evidence>
<evidence type="ECO:0000256" key="2">
    <source>
        <dbReference type="ARBA" id="ARBA00022729"/>
    </source>
</evidence>
<dbReference type="Proteomes" id="UP001243846">
    <property type="component" value="Unassembled WGS sequence"/>
</dbReference>
<reference evidence="5" key="1">
    <citation type="journal article" date="2019" name="Int. J. Syst. Evol. Microbiol.">
        <title>The Global Catalogue of Microorganisms (GCM) 10K type strain sequencing project: providing services to taxonomists for standard genome sequencing and annotation.</title>
        <authorList>
            <consortium name="The Broad Institute Genomics Platform"/>
            <consortium name="The Broad Institute Genome Sequencing Center for Infectious Disease"/>
            <person name="Wu L."/>
            <person name="Ma J."/>
        </authorList>
    </citation>
    <scope>NUCLEOTIDE SEQUENCE [LARGE SCALE GENOMIC DNA]</scope>
    <source>
        <strain evidence="5">CECT 8482</strain>
    </source>
</reference>
<comment type="caution">
    <text evidence="4">The sequence shown here is derived from an EMBL/GenBank/DDBJ whole genome shotgun (WGS) entry which is preliminary data.</text>
</comment>
<evidence type="ECO:0000313" key="4">
    <source>
        <dbReference type="EMBL" id="MDN3711992.1"/>
    </source>
</evidence>
<feature type="domain" description="Imelysin-like" evidence="3">
    <location>
        <begin position="40"/>
        <end position="123"/>
    </location>
</feature>
<sequence>MVADAALVSARMKDFAPAPADIAEQSAQFAAHLADAVIPEGDNAHSGQDGAELAAALAGLQASAGLLEPFLSTGHPDLQAGLGQSFAALSQRIAALPADYRETPRADRAALAAGFTQLSELLREANRAMGLEA</sequence>
<evidence type="ECO:0000259" key="3">
    <source>
        <dbReference type="Pfam" id="PF09375"/>
    </source>
</evidence>
<keyword evidence="2" id="KW-0732">Signal</keyword>
<dbReference type="EMBL" id="JAUFRC010000001">
    <property type="protein sequence ID" value="MDN3711992.1"/>
    <property type="molecule type" value="Genomic_DNA"/>
</dbReference>
<name>A0ABT8D5J5_9RHOB</name>
<organism evidence="4 5">
    <name type="scientific">Paracoccus cavernae</name>
    <dbReference type="NCBI Taxonomy" id="1571207"/>
    <lineage>
        <taxon>Bacteria</taxon>
        <taxon>Pseudomonadati</taxon>
        <taxon>Pseudomonadota</taxon>
        <taxon>Alphaproteobacteria</taxon>
        <taxon>Rhodobacterales</taxon>
        <taxon>Paracoccaceae</taxon>
        <taxon>Paracoccus</taxon>
    </lineage>
</organism>
<dbReference type="Gene3D" id="1.20.1420.20">
    <property type="entry name" value="M75 peptidase, HXXE motif"/>
    <property type="match status" value="1"/>
</dbReference>
<evidence type="ECO:0000256" key="1">
    <source>
        <dbReference type="ARBA" id="ARBA00004196"/>
    </source>
</evidence>
<proteinExistence type="predicted"/>
<dbReference type="InterPro" id="IPR038352">
    <property type="entry name" value="Imelysin_sf"/>
</dbReference>
<keyword evidence="5" id="KW-1185">Reference proteome</keyword>
<protein>
    <recommendedName>
        <fullName evidence="3">Imelysin-like domain-containing protein</fullName>
    </recommendedName>
</protein>
<dbReference type="Pfam" id="PF09375">
    <property type="entry name" value="Peptidase_M75"/>
    <property type="match status" value="1"/>
</dbReference>
<dbReference type="InterPro" id="IPR018976">
    <property type="entry name" value="Imelysin-like"/>
</dbReference>
<accession>A0ABT8D5J5</accession>
<comment type="subcellular location">
    <subcellularLocation>
        <location evidence="1">Cell envelope</location>
    </subcellularLocation>
</comment>